<feature type="transmembrane region" description="Helical" evidence="1">
    <location>
        <begin position="77"/>
        <end position="95"/>
    </location>
</feature>
<dbReference type="Pfam" id="PF09578">
    <property type="entry name" value="Spore_YabQ"/>
    <property type="match status" value="1"/>
</dbReference>
<reference evidence="2 3" key="1">
    <citation type="journal article" date="2009" name="PLoS ONE">
        <title>Genome analysis of the anaerobic thermohalophilic bacterium Halothermothrix orenii.</title>
        <authorList>
            <person name="Mavromatis K."/>
            <person name="Ivanova N."/>
            <person name="Anderson I."/>
            <person name="Lykidis A."/>
            <person name="Hooper S.D."/>
            <person name="Sun H."/>
            <person name="Kunin V."/>
            <person name="Lapidus A."/>
            <person name="Hugenholtz P."/>
            <person name="Patel B."/>
            <person name="Kyrpides N.C."/>
        </authorList>
    </citation>
    <scope>NUCLEOTIDE SEQUENCE [LARGE SCALE GENOMIC DNA]</scope>
    <source>
        <strain evidence="3">H 168 / OCM 544 / DSM 9562</strain>
    </source>
</reference>
<keyword evidence="1" id="KW-0812">Transmembrane</keyword>
<keyword evidence="1" id="KW-0472">Membrane</keyword>
<name>B8D056_HALOH</name>
<proteinExistence type="predicted"/>
<feature type="transmembrane region" description="Helical" evidence="1">
    <location>
        <begin position="12"/>
        <end position="36"/>
    </location>
</feature>
<dbReference type="STRING" id="373903.Hore_00490"/>
<dbReference type="EMBL" id="CP001098">
    <property type="protein sequence ID" value="ACL68810.1"/>
    <property type="molecule type" value="Genomic_DNA"/>
</dbReference>
<evidence type="ECO:0000313" key="3">
    <source>
        <dbReference type="Proteomes" id="UP000000719"/>
    </source>
</evidence>
<feature type="transmembrane region" description="Helical" evidence="1">
    <location>
        <begin position="48"/>
        <end position="71"/>
    </location>
</feature>
<protein>
    <submittedName>
        <fullName evidence="2">Essential protein for formation of the spore cortex</fullName>
    </submittedName>
</protein>
<accession>B8D056</accession>
<dbReference type="InterPro" id="IPR019074">
    <property type="entry name" value="YabQ"/>
</dbReference>
<organism evidence="2 3">
    <name type="scientific">Halothermothrix orenii (strain H 168 / OCM 544 / DSM 9562)</name>
    <dbReference type="NCBI Taxonomy" id="373903"/>
    <lineage>
        <taxon>Bacteria</taxon>
        <taxon>Bacillati</taxon>
        <taxon>Bacillota</taxon>
        <taxon>Clostridia</taxon>
        <taxon>Halanaerobiales</taxon>
        <taxon>Halothermotrichaceae</taxon>
        <taxon>Halothermothrix</taxon>
    </lineage>
</organism>
<dbReference type="KEGG" id="hor:Hore_00490"/>
<keyword evidence="1" id="KW-1133">Transmembrane helix</keyword>
<gene>
    <name evidence="2" type="ordered locus">Hore_00490</name>
</gene>
<keyword evidence="3" id="KW-1185">Reference proteome</keyword>
<evidence type="ECO:0000256" key="1">
    <source>
        <dbReference type="SAM" id="Phobius"/>
    </source>
</evidence>
<evidence type="ECO:0000313" key="2">
    <source>
        <dbReference type="EMBL" id="ACL68810.1"/>
    </source>
</evidence>
<sequence length="102" mass="11667">MGKAGGKKMEDVLYQIFSFSVMFGYGLMLGIFLDLYRGIIKGLNIRGIMKNILDILFGIIAGLIGFIILIYTNWVNLRFYIILAILLGFGLYYGLKSRWDNR</sequence>
<dbReference type="AlphaFoldDB" id="B8D056"/>
<dbReference type="HOGENOM" id="CLU_2273444_0_0_9"/>
<dbReference type="NCBIfam" id="TIGR02893">
    <property type="entry name" value="spore_yabQ"/>
    <property type="match status" value="1"/>
</dbReference>
<dbReference type="Proteomes" id="UP000000719">
    <property type="component" value="Chromosome"/>
</dbReference>